<dbReference type="InterPro" id="IPR023387">
    <property type="entry name" value="DUF1653-like_dom"/>
</dbReference>
<dbReference type="Proteomes" id="UP000224660">
    <property type="component" value="Segment"/>
</dbReference>
<feature type="domain" description="DUF1653" evidence="1">
    <location>
        <begin position="12"/>
        <end position="74"/>
    </location>
</feature>
<reference evidence="2 3" key="1">
    <citation type="journal article" date="2017" name="Viruses">
        <title>Characterization of Bacillus subtilis Viruses vB_BsuM-Goe2 and vB_BsuM-Goe3.</title>
        <authorList>
            <person name="Willms I.M."/>
            <person name="Hoppert M."/>
            <person name="Hertel R."/>
        </authorList>
    </citation>
    <scope>NUCLEOTIDE SEQUENCE [LARGE SCALE GENOMIC DNA]</scope>
</reference>
<evidence type="ECO:0000313" key="3">
    <source>
        <dbReference type="Proteomes" id="UP000224660"/>
    </source>
</evidence>
<organism evidence="2 3">
    <name type="scientific">Bacillus phage vB_BsuM-Goe2</name>
    <dbReference type="NCBI Taxonomy" id="1933062"/>
    <lineage>
        <taxon>Viruses</taxon>
        <taxon>Duplodnaviria</taxon>
        <taxon>Heunggongvirae</taxon>
        <taxon>Uroviricota</taxon>
        <taxon>Caudoviricetes</taxon>
        <taxon>Herelleviridae</taxon>
        <taxon>Spounavirinae</taxon>
        <taxon>Okubovirus</taxon>
        <taxon>Okubovirus camphawk</taxon>
    </lineage>
</organism>
<protein>
    <recommendedName>
        <fullName evidence="1">DUF1653 domain-containing protein</fullName>
    </recommendedName>
</protein>
<dbReference type="Gene3D" id="2.30.30.320">
    <property type="entry name" value="DUF1653-like domain"/>
    <property type="match status" value="1"/>
</dbReference>
<sequence length="100" mass="11565">MDLKKYISPGDKYVHYNNNRQYVVLGVSKNATNGFEDTEDDVAYMDVLTGQLYHRKISEFLSEVEKEMQKVKRFIPSGYANVHFLGKKGEVVVEQLFIRG</sequence>
<name>A0A1Z1D9D8_9CAUD</name>
<proteinExistence type="predicted"/>
<evidence type="ECO:0000313" key="2">
    <source>
        <dbReference type="EMBL" id="APZ82385.1"/>
    </source>
</evidence>
<accession>A0A1Z1D9D8</accession>
<dbReference type="InterPro" id="IPR037135">
    <property type="entry name" value="DUF1653-like_dom_sf"/>
</dbReference>
<dbReference type="EMBL" id="KY368639">
    <property type="protein sequence ID" value="APZ82385.1"/>
    <property type="molecule type" value="Genomic_DNA"/>
</dbReference>
<evidence type="ECO:0000259" key="1">
    <source>
        <dbReference type="Pfam" id="PF07866"/>
    </source>
</evidence>
<gene>
    <name evidence="2" type="ORF">Goe2_c14900</name>
</gene>
<dbReference type="Pfam" id="PF07866">
    <property type="entry name" value="DUF1653"/>
    <property type="match status" value="1"/>
</dbReference>